<sequence>MKKTYEKPVLVKRQKLSSVTAQQSPSSGPID</sequence>
<evidence type="ECO:0000313" key="3">
    <source>
        <dbReference type="Proteomes" id="UP001595648"/>
    </source>
</evidence>
<reference evidence="3" key="1">
    <citation type="journal article" date="2019" name="Int. J. Syst. Evol. Microbiol.">
        <title>The Global Catalogue of Microorganisms (GCM) 10K type strain sequencing project: providing services to taxonomists for standard genome sequencing and annotation.</title>
        <authorList>
            <consortium name="The Broad Institute Genomics Platform"/>
            <consortium name="The Broad Institute Genome Sequencing Center for Infectious Disease"/>
            <person name="Wu L."/>
            <person name="Ma J."/>
        </authorList>
    </citation>
    <scope>NUCLEOTIDE SEQUENCE [LARGE SCALE GENOMIC DNA]</scope>
    <source>
        <strain evidence="3">ICMP 19515</strain>
    </source>
</reference>
<dbReference type="EMBL" id="JBHRVD010000001">
    <property type="protein sequence ID" value="MFC3324504.1"/>
    <property type="molecule type" value="Genomic_DNA"/>
</dbReference>
<accession>A0ABV7MTA7</accession>
<name>A0ABV7MTA7_9HYPH</name>
<feature type="region of interest" description="Disordered" evidence="1">
    <location>
        <begin position="1"/>
        <end position="31"/>
    </location>
</feature>
<proteinExistence type="predicted"/>
<dbReference type="RefSeq" id="WP_378981406.1">
    <property type="nucleotide sequence ID" value="NZ_JBHRVD010000001.1"/>
</dbReference>
<feature type="compositionally biased region" description="Polar residues" evidence="1">
    <location>
        <begin position="16"/>
        <end position="31"/>
    </location>
</feature>
<comment type="caution">
    <text evidence="2">The sequence shown here is derived from an EMBL/GenBank/DDBJ whole genome shotgun (WGS) entry which is preliminary data.</text>
</comment>
<dbReference type="Proteomes" id="UP001595648">
    <property type="component" value="Unassembled WGS sequence"/>
</dbReference>
<keyword evidence="3" id="KW-1185">Reference proteome</keyword>
<evidence type="ECO:0000313" key="2">
    <source>
        <dbReference type="EMBL" id="MFC3324504.1"/>
    </source>
</evidence>
<protein>
    <submittedName>
        <fullName evidence="2">RiPP</fullName>
    </submittedName>
</protein>
<evidence type="ECO:0000256" key="1">
    <source>
        <dbReference type="SAM" id="MobiDB-lite"/>
    </source>
</evidence>
<organism evidence="2 3">
    <name type="scientific">Mesorhizobium cantuariense</name>
    <dbReference type="NCBI Taxonomy" id="1300275"/>
    <lineage>
        <taxon>Bacteria</taxon>
        <taxon>Pseudomonadati</taxon>
        <taxon>Pseudomonadota</taxon>
        <taxon>Alphaproteobacteria</taxon>
        <taxon>Hyphomicrobiales</taxon>
        <taxon>Phyllobacteriaceae</taxon>
        <taxon>Mesorhizobium</taxon>
    </lineage>
</organism>
<gene>
    <name evidence="2" type="ORF">ACFOJ9_22465</name>
</gene>